<dbReference type="Proteomes" id="UP000012118">
    <property type="component" value="Unassembled WGS sequence"/>
</dbReference>
<dbReference type="AlphaFoldDB" id="M6QIA0"/>
<accession>M6QIA0</accession>
<comment type="caution">
    <text evidence="1">The sequence shown here is derived from an EMBL/GenBank/DDBJ whole genome shotgun (WGS) entry which is preliminary data.</text>
</comment>
<dbReference type="EMBL" id="AHNU02000077">
    <property type="protein sequence ID" value="EMN88622.1"/>
    <property type="molecule type" value="Genomic_DNA"/>
</dbReference>
<gene>
    <name evidence="1" type="ORF">LEP1GSC108_4611</name>
</gene>
<evidence type="ECO:0000313" key="1">
    <source>
        <dbReference type="EMBL" id="EMN88622.1"/>
    </source>
</evidence>
<evidence type="ECO:0000313" key="2">
    <source>
        <dbReference type="Proteomes" id="UP000012118"/>
    </source>
</evidence>
<organism evidence="1 2">
    <name type="scientific">Leptospira weilii str. UI 13098</name>
    <dbReference type="NCBI Taxonomy" id="1088542"/>
    <lineage>
        <taxon>Bacteria</taxon>
        <taxon>Pseudomonadati</taxon>
        <taxon>Spirochaetota</taxon>
        <taxon>Spirochaetia</taxon>
        <taxon>Leptospirales</taxon>
        <taxon>Leptospiraceae</taxon>
        <taxon>Leptospira</taxon>
    </lineage>
</organism>
<keyword evidence="2" id="KW-1185">Reference proteome</keyword>
<name>M6QIA0_9LEPT</name>
<reference evidence="1 2" key="1">
    <citation type="submission" date="2013-01" db="EMBL/GenBank/DDBJ databases">
        <authorList>
            <person name="Harkins D.M."/>
            <person name="Durkin A.S."/>
            <person name="Brinkac L.M."/>
            <person name="Haft D.H."/>
            <person name="Selengut J.D."/>
            <person name="Sanka R."/>
            <person name="DePew J."/>
            <person name="Purushe J."/>
            <person name="Chanthongthip A."/>
            <person name="Lattana O."/>
            <person name="Phetsouvanh R."/>
            <person name="Newton P.N."/>
            <person name="Vinetz J.M."/>
            <person name="Sutton G.G."/>
            <person name="Nierman W.C."/>
            <person name="Fouts D.E."/>
        </authorList>
    </citation>
    <scope>NUCLEOTIDE SEQUENCE [LARGE SCALE GENOMIC DNA]</scope>
    <source>
        <strain evidence="1 2">UI 13098</strain>
    </source>
</reference>
<sequence length="39" mass="4389">MLPILFFFSFLSDFGDSSFCLSGIQKPFEIRISKGLNSV</sequence>
<proteinExistence type="predicted"/>
<protein>
    <submittedName>
        <fullName evidence="1">Uncharacterized protein</fullName>
    </submittedName>
</protein>